<dbReference type="GO" id="GO:0005829">
    <property type="term" value="C:cytosol"/>
    <property type="evidence" value="ECO:0007669"/>
    <property type="project" value="TreeGrafter"/>
</dbReference>
<reference evidence="12 13" key="1">
    <citation type="submission" date="2017-01" db="EMBL/GenBank/DDBJ databases">
        <title>Draft sequence of Acidihalobacter ferrooxidans strain DSM 14175 (strain V8).</title>
        <authorList>
            <person name="Khaleque H.N."/>
            <person name="Ramsay J.P."/>
            <person name="Murphy R.J.T."/>
            <person name="Kaksonen A.H."/>
            <person name="Boxall N.J."/>
            <person name="Watkin E.L.J."/>
        </authorList>
    </citation>
    <scope>NUCLEOTIDE SEQUENCE [LARGE SCALE GENOMIC DNA]</scope>
    <source>
        <strain evidence="12 13">V8</strain>
    </source>
</reference>
<dbReference type="GO" id="GO:0032153">
    <property type="term" value="C:cell division site"/>
    <property type="evidence" value="ECO:0007669"/>
    <property type="project" value="TreeGrafter"/>
</dbReference>
<evidence type="ECO:0000256" key="3">
    <source>
        <dbReference type="ARBA" id="ARBA00015195"/>
    </source>
</evidence>
<dbReference type="GO" id="GO:0043093">
    <property type="term" value="P:FtsZ-dependent cytokinesis"/>
    <property type="evidence" value="ECO:0007669"/>
    <property type="project" value="TreeGrafter"/>
</dbReference>
<comment type="subcellular location">
    <subcellularLocation>
        <location evidence="1">Cytoplasm</location>
    </subcellularLocation>
</comment>
<dbReference type="Proteomes" id="UP000243807">
    <property type="component" value="Chromosome"/>
</dbReference>
<dbReference type="Gene3D" id="3.30.160.880">
    <property type="entry name" value="Cell division protein ZapA protomer, N-terminal domain"/>
    <property type="match status" value="1"/>
</dbReference>
<keyword evidence="6" id="KW-0175">Coiled coil</keyword>
<dbReference type="GO" id="GO:0030428">
    <property type="term" value="C:cell septum"/>
    <property type="evidence" value="ECO:0007669"/>
    <property type="project" value="TreeGrafter"/>
</dbReference>
<evidence type="ECO:0000256" key="6">
    <source>
        <dbReference type="ARBA" id="ARBA00023054"/>
    </source>
</evidence>
<comment type="subunit">
    <text evidence="10">Homodimer. Interacts with FtsZ.</text>
</comment>
<evidence type="ECO:0000256" key="8">
    <source>
        <dbReference type="ARBA" id="ARBA00023306"/>
    </source>
</evidence>
<evidence type="ECO:0000256" key="9">
    <source>
        <dbReference type="ARBA" id="ARBA00024910"/>
    </source>
</evidence>
<sequence>MTQPIAVDVHILDKEYRVMCPPEQRDELIASAHRLDAQMREIRDHGRIIGTERIAVMAALNIAHELMQRESSQHELESINSRLRRITQRIDEALA</sequence>
<evidence type="ECO:0000256" key="7">
    <source>
        <dbReference type="ARBA" id="ARBA00023210"/>
    </source>
</evidence>
<evidence type="ECO:0000256" key="4">
    <source>
        <dbReference type="ARBA" id="ARBA00022490"/>
    </source>
</evidence>
<keyword evidence="7" id="KW-0717">Septation</keyword>
<proteinExistence type="inferred from homology"/>
<dbReference type="Pfam" id="PF05164">
    <property type="entry name" value="ZapA"/>
    <property type="match status" value="1"/>
</dbReference>
<dbReference type="SUPFAM" id="SSF102829">
    <property type="entry name" value="Cell division protein ZapA-like"/>
    <property type="match status" value="1"/>
</dbReference>
<dbReference type="GO" id="GO:0000917">
    <property type="term" value="P:division septum assembly"/>
    <property type="evidence" value="ECO:0007669"/>
    <property type="project" value="UniProtKB-KW"/>
</dbReference>
<organism evidence="12 13">
    <name type="scientific">Acidihalobacter ferrooxydans</name>
    <dbReference type="NCBI Taxonomy" id="1765967"/>
    <lineage>
        <taxon>Bacteria</taxon>
        <taxon>Pseudomonadati</taxon>
        <taxon>Pseudomonadota</taxon>
        <taxon>Gammaproteobacteria</taxon>
        <taxon>Chromatiales</taxon>
        <taxon>Ectothiorhodospiraceae</taxon>
        <taxon>Acidihalobacter</taxon>
    </lineage>
</organism>
<name>A0A1P8UIS8_9GAMM</name>
<dbReference type="EMBL" id="CP019434">
    <property type="protein sequence ID" value="APZ43714.1"/>
    <property type="molecule type" value="Genomic_DNA"/>
</dbReference>
<dbReference type="AlphaFoldDB" id="A0A1P8UIS8"/>
<dbReference type="InterPro" id="IPR036192">
    <property type="entry name" value="Cell_div_ZapA-like_sf"/>
</dbReference>
<dbReference type="Gene3D" id="1.20.5.50">
    <property type="match status" value="1"/>
</dbReference>
<evidence type="ECO:0000256" key="11">
    <source>
        <dbReference type="ARBA" id="ARBA00033158"/>
    </source>
</evidence>
<comment type="similarity">
    <text evidence="2">Belongs to the ZapA family. Type 1 subfamily.</text>
</comment>
<evidence type="ECO:0000256" key="10">
    <source>
        <dbReference type="ARBA" id="ARBA00026068"/>
    </source>
</evidence>
<keyword evidence="8" id="KW-0131">Cell cycle</keyword>
<protein>
    <recommendedName>
        <fullName evidence="3">Cell division protein ZapA</fullName>
    </recommendedName>
    <alternativeName>
        <fullName evidence="11">Z ring-associated protein ZapA</fullName>
    </alternativeName>
</protein>
<dbReference type="STRING" id="1765967.BW247_11950"/>
<dbReference type="RefSeq" id="WP_076837350.1">
    <property type="nucleotide sequence ID" value="NZ_CP019434.1"/>
</dbReference>
<evidence type="ECO:0000256" key="2">
    <source>
        <dbReference type="ARBA" id="ARBA00010074"/>
    </source>
</evidence>
<evidence type="ECO:0000256" key="1">
    <source>
        <dbReference type="ARBA" id="ARBA00004496"/>
    </source>
</evidence>
<keyword evidence="4" id="KW-0963">Cytoplasm</keyword>
<accession>A0A1P8UIS8</accession>
<keyword evidence="13" id="KW-1185">Reference proteome</keyword>
<dbReference type="InterPro" id="IPR007838">
    <property type="entry name" value="Cell_div_ZapA-like"/>
</dbReference>
<gene>
    <name evidence="12" type="ORF">BW247_11950</name>
</gene>
<evidence type="ECO:0000313" key="12">
    <source>
        <dbReference type="EMBL" id="APZ43714.1"/>
    </source>
</evidence>
<comment type="function">
    <text evidence="9">Activator of cell division through the inhibition of FtsZ GTPase activity, therefore promoting FtsZ assembly into bundles of protofilaments necessary for the formation of the division Z ring. It is recruited early at mid-cell but it is not essential for cell division.</text>
</comment>
<dbReference type="InterPro" id="IPR042233">
    <property type="entry name" value="Cell_div_ZapA_N"/>
</dbReference>
<dbReference type="PANTHER" id="PTHR34981:SF1">
    <property type="entry name" value="CELL DIVISION PROTEIN ZAPA"/>
    <property type="match status" value="1"/>
</dbReference>
<evidence type="ECO:0000256" key="5">
    <source>
        <dbReference type="ARBA" id="ARBA00022618"/>
    </source>
</evidence>
<dbReference type="PANTHER" id="PTHR34981">
    <property type="entry name" value="CELL DIVISION PROTEIN ZAPA"/>
    <property type="match status" value="1"/>
</dbReference>
<dbReference type="GO" id="GO:0000921">
    <property type="term" value="P:septin ring assembly"/>
    <property type="evidence" value="ECO:0007669"/>
    <property type="project" value="TreeGrafter"/>
</dbReference>
<keyword evidence="5 12" id="KW-0132">Cell division</keyword>
<dbReference type="OrthoDB" id="5772359at2"/>
<evidence type="ECO:0000313" key="13">
    <source>
        <dbReference type="Proteomes" id="UP000243807"/>
    </source>
</evidence>
<dbReference type="KEGG" id="afy:BW247_11950"/>